<dbReference type="GeneID" id="63678594"/>
<dbReference type="AlphaFoldDB" id="A0A0C2ELN5"/>
<dbReference type="RefSeq" id="XP_040615034.1">
    <property type="nucleotide sequence ID" value="XM_040763673.1"/>
</dbReference>
<keyword evidence="2" id="KW-1185">Reference proteome</keyword>
<dbReference type="EMBL" id="AWTV01000010">
    <property type="protein sequence ID" value="KIH87024.1"/>
    <property type="molecule type" value="Genomic_DNA"/>
</dbReference>
<gene>
    <name evidence="1" type="ORF">SPBR_05396</name>
</gene>
<evidence type="ECO:0000313" key="2">
    <source>
        <dbReference type="Proteomes" id="UP000031575"/>
    </source>
</evidence>
<name>A0A0C2ELN5_9PEZI</name>
<dbReference type="VEuPathDB" id="FungiDB:SPBR_05396"/>
<proteinExistence type="predicted"/>
<reference evidence="1 2" key="1">
    <citation type="journal article" date="2014" name="BMC Genomics">
        <title>Comparative genomics of the major fungal agents of human and animal Sporotrichosis: Sporothrix schenckii and Sporothrix brasiliensis.</title>
        <authorList>
            <person name="Teixeira M.M."/>
            <person name="de Almeida L.G."/>
            <person name="Kubitschek-Barreira P."/>
            <person name="Alves F.L."/>
            <person name="Kioshima E.S."/>
            <person name="Abadio A.K."/>
            <person name="Fernandes L."/>
            <person name="Derengowski L.S."/>
            <person name="Ferreira K.S."/>
            <person name="Souza R.C."/>
            <person name="Ruiz J.C."/>
            <person name="de Andrade N.C."/>
            <person name="Paes H.C."/>
            <person name="Nicola A.M."/>
            <person name="Albuquerque P."/>
            <person name="Gerber A.L."/>
            <person name="Martins V.P."/>
            <person name="Peconick L.D."/>
            <person name="Neto A.V."/>
            <person name="Chaucanez C.B."/>
            <person name="Silva P.A."/>
            <person name="Cunha O.L."/>
            <person name="de Oliveira F.F."/>
            <person name="dos Santos T.C."/>
            <person name="Barros A.L."/>
            <person name="Soares M.A."/>
            <person name="de Oliveira L.M."/>
            <person name="Marini M.M."/>
            <person name="Villalobos-Duno H."/>
            <person name="Cunha M.M."/>
            <person name="de Hoog S."/>
            <person name="da Silveira J.F."/>
            <person name="Henrissat B."/>
            <person name="Nino-Vega G.A."/>
            <person name="Cisalpino P.S."/>
            <person name="Mora-Montes H.M."/>
            <person name="Almeida S.R."/>
            <person name="Stajich J.E."/>
            <person name="Lopes-Bezerra L.M."/>
            <person name="Vasconcelos A.T."/>
            <person name="Felipe M.S."/>
        </authorList>
    </citation>
    <scope>NUCLEOTIDE SEQUENCE [LARGE SCALE GENOMIC DNA]</scope>
    <source>
        <strain evidence="1 2">5110</strain>
    </source>
</reference>
<comment type="caution">
    <text evidence="1">The sequence shown here is derived from an EMBL/GenBank/DDBJ whole genome shotgun (WGS) entry which is preliminary data.</text>
</comment>
<protein>
    <submittedName>
        <fullName evidence="1">Uncharacterized protein</fullName>
    </submittedName>
</protein>
<accession>A0A0C2ELN5</accession>
<sequence length="121" mass="13312">MHTLSATTYRPFINATDLLYNGTLVNERIACMGVDFARDHIMNYHPTTKAFFEKALERDAKPWDVYGDQLVQATATQQAGRLLSGGRVAWVVSVRALATQADPVALNAKLRIPATCLTCVS</sequence>
<organism evidence="1 2">
    <name type="scientific">Sporothrix brasiliensis 5110</name>
    <dbReference type="NCBI Taxonomy" id="1398154"/>
    <lineage>
        <taxon>Eukaryota</taxon>
        <taxon>Fungi</taxon>
        <taxon>Dikarya</taxon>
        <taxon>Ascomycota</taxon>
        <taxon>Pezizomycotina</taxon>
        <taxon>Sordariomycetes</taxon>
        <taxon>Sordariomycetidae</taxon>
        <taxon>Ophiostomatales</taxon>
        <taxon>Ophiostomataceae</taxon>
        <taxon>Sporothrix</taxon>
    </lineage>
</organism>
<dbReference type="Proteomes" id="UP000031575">
    <property type="component" value="Unassembled WGS sequence"/>
</dbReference>
<dbReference type="OrthoDB" id="167809at2759"/>
<dbReference type="HOGENOM" id="CLU_2039578_0_0_1"/>
<evidence type="ECO:0000313" key="1">
    <source>
        <dbReference type="EMBL" id="KIH87024.1"/>
    </source>
</evidence>
<dbReference type="Gene3D" id="1.20.58.1700">
    <property type="match status" value="1"/>
</dbReference>